<reference evidence="1 2" key="1">
    <citation type="submission" date="2018-06" db="EMBL/GenBank/DDBJ databases">
        <authorList>
            <consortium name="Pathogen Informatics"/>
            <person name="Doyle S."/>
        </authorList>
    </citation>
    <scope>NUCLEOTIDE SEQUENCE [LARGE SCALE GENOMIC DNA]</scope>
    <source>
        <strain evidence="1 2">NCTC5053</strain>
    </source>
</reference>
<protein>
    <submittedName>
        <fullName evidence="1">Uncharacterized protein</fullName>
    </submittedName>
</protein>
<gene>
    <name evidence="1" type="ORF">NCTC5053_02335</name>
</gene>
<dbReference type="EMBL" id="UGMN01000004">
    <property type="protein sequence ID" value="STV09269.1"/>
    <property type="molecule type" value="Genomic_DNA"/>
</dbReference>
<proteinExistence type="predicted"/>
<sequence>MDVKADHRAAGLSIHLNFLDVQGVGGEDIAVGFAFGGAAPP</sequence>
<evidence type="ECO:0000313" key="2">
    <source>
        <dbReference type="Proteomes" id="UP000254387"/>
    </source>
</evidence>
<organism evidence="1 2">
    <name type="scientific">Klebsiella pneumoniae</name>
    <dbReference type="NCBI Taxonomy" id="573"/>
    <lineage>
        <taxon>Bacteria</taxon>
        <taxon>Pseudomonadati</taxon>
        <taxon>Pseudomonadota</taxon>
        <taxon>Gammaproteobacteria</taxon>
        <taxon>Enterobacterales</taxon>
        <taxon>Enterobacteriaceae</taxon>
        <taxon>Klebsiella/Raoultella group</taxon>
        <taxon>Klebsiella</taxon>
        <taxon>Klebsiella pneumoniae complex</taxon>
    </lineage>
</organism>
<accession>A0A378AHF2</accession>
<name>A0A378AHF2_KLEPN</name>
<evidence type="ECO:0000313" key="1">
    <source>
        <dbReference type="EMBL" id="STV09269.1"/>
    </source>
</evidence>
<dbReference type="Proteomes" id="UP000254387">
    <property type="component" value="Unassembled WGS sequence"/>
</dbReference>
<dbReference type="AlphaFoldDB" id="A0A378AHF2"/>